<keyword evidence="8" id="KW-1185">Reference proteome</keyword>
<dbReference type="PANTHER" id="PTHR43759">
    <property type="entry name" value="TREHALOSE TRANSPORT SYSTEM PERMEASE PROTEIN SUGA"/>
    <property type="match status" value="1"/>
</dbReference>
<comment type="subcellular location">
    <subcellularLocation>
        <location evidence="5">Cell membrane</location>
        <topology evidence="5">Multi-pass membrane protein</topology>
    </subcellularLocation>
    <subcellularLocation>
        <location evidence="1">Membrane</location>
        <topology evidence="1">Multi-pass membrane protein</topology>
    </subcellularLocation>
</comment>
<keyword evidence="4 5" id="KW-0472">Membrane</keyword>
<dbReference type="Pfam" id="PF00528">
    <property type="entry name" value="BPD_transp_1"/>
    <property type="match status" value="1"/>
</dbReference>
<gene>
    <name evidence="7" type="ORF">JOC73_001742</name>
</gene>
<keyword evidence="5" id="KW-0813">Transport</keyword>
<dbReference type="InterPro" id="IPR052730">
    <property type="entry name" value="Sugar_ABC_transporter"/>
</dbReference>
<dbReference type="SUPFAM" id="SSF161098">
    <property type="entry name" value="MetI-like"/>
    <property type="match status" value="1"/>
</dbReference>
<keyword evidence="3 5" id="KW-1133">Transmembrane helix</keyword>
<sequence length="292" mass="33174">MSKMRKKIKPYIMLIPVMIFILGIFIAGIVSGLLQSFGYFPAIGLNTITVQYYKDILSSPSFLKALRFSFCTSFISSLIAVVLGVLFSYLLLYNQRRKRGPLVNIYKVPIIVPHTIAALLIFILFTQSGWIARLMYQLGFIEDMQSFKPMIFDRQGLGVIMAYVWKGLPFITLVTFEILRSVENKYAKIAANLGANHFQVFRYILFPLIFPTTASGFIIIFAFSFGAFEIPYLLGPSTPKALPILSYIHYNSVNLADRPYAMVINMCIALCAFITVGLYVLTFQFIKKYNNQ</sequence>
<evidence type="ECO:0000256" key="4">
    <source>
        <dbReference type="ARBA" id="ARBA00023136"/>
    </source>
</evidence>
<name>A0ABS2NQF7_9FIRM</name>
<reference evidence="7 8" key="1">
    <citation type="submission" date="2021-01" db="EMBL/GenBank/DDBJ databases">
        <title>Genomic Encyclopedia of Type Strains, Phase IV (KMG-IV): sequencing the most valuable type-strain genomes for metagenomic binning, comparative biology and taxonomic classification.</title>
        <authorList>
            <person name="Goeker M."/>
        </authorList>
    </citation>
    <scope>NUCLEOTIDE SEQUENCE [LARGE SCALE GENOMIC DNA]</scope>
    <source>
        <strain evidence="7 8">DSM 25890</strain>
    </source>
</reference>
<comment type="similarity">
    <text evidence="5">Belongs to the binding-protein-dependent transport system permease family.</text>
</comment>
<evidence type="ECO:0000259" key="6">
    <source>
        <dbReference type="PROSITE" id="PS50928"/>
    </source>
</evidence>
<feature type="transmembrane region" description="Helical" evidence="5">
    <location>
        <begin position="12"/>
        <end position="34"/>
    </location>
</feature>
<evidence type="ECO:0000256" key="5">
    <source>
        <dbReference type="RuleBase" id="RU363032"/>
    </source>
</evidence>
<evidence type="ECO:0000256" key="1">
    <source>
        <dbReference type="ARBA" id="ARBA00004141"/>
    </source>
</evidence>
<evidence type="ECO:0000256" key="3">
    <source>
        <dbReference type="ARBA" id="ARBA00022989"/>
    </source>
</evidence>
<evidence type="ECO:0000256" key="2">
    <source>
        <dbReference type="ARBA" id="ARBA00022692"/>
    </source>
</evidence>
<accession>A0ABS2NQF7</accession>
<dbReference type="Proteomes" id="UP001314796">
    <property type="component" value="Unassembled WGS sequence"/>
</dbReference>
<dbReference type="Gene3D" id="1.10.3720.10">
    <property type="entry name" value="MetI-like"/>
    <property type="match status" value="1"/>
</dbReference>
<dbReference type="PROSITE" id="PS50928">
    <property type="entry name" value="ABC_TM1"/>
    <property type="match status" value="1"/>
</dbReference>
<organism evidence="7 8">
    <name type="scientific">Alkaliphilus hydrothermalis</name>
    <dbReference type="NCBI Taxonomy" id="1482730"/>
    <lineage>
        <taxon>Bacteria</taxon>
        <taxon>Bacillati</taxon>
        <taxon>Bacillota</taxon>
        <taxon>Clostridia</taxon>
        <taxon>Peptostreptococcales</taxon>
        <taxon>Natronincolaceae</taxon>
        <taxon>Alkaliphilus</taxon>
    </lineage>
</organism>
<dbReference type="EMBL" id="JAFBEE010000010">
    <property type="protein sequence ID" value="MBM7615180.1"/>
    <property type="molecule type" value="Genomic_DNA"/>
</dbReference>
<evidence type="ECO:0000313" key="7">
    <source>
        <dbReference type="EMBL" id="MBM7615180.1"/>
    </source>
</evidence>
<feature type="transmembrane region" description="Helical" evidence="5">
    <location>
        <begin position="156"/>
        <end position="179"/>
    </location>
</feature>
<comment type="caution">
    <text evidence="7">The sequence shown here is derived from an EMBL/GenBank/DDBJ whole genome shotgun (WGS) entry which is preliminary data.</text>
</comment>
<feature type="domain" description="ABC transmembrane type-1" evidence="6">
    <location>
        <begin position="66"/>
        <end position="281"/>
    </location>
</feature>
<protein>
    <submittedName>
        <fullName evidence="7">Spermidine/putrescine transport system permease protein</fullName>
    </submittedName>
</protein>
<keyword evidence="2 5" id="KW-0812">Transmembrane</keyword>
<feature type="transmembrane region" description="Helical" evidence="5">
    <location>
        <begin position="111"/>
        <end position="136"/>
    </location>
</feature>
<proteinExistence type="inferred from homology"/>
<feature type="transmembrane region" description="Helical" evidence="5">
    <location>
        <begin position="260"/>
        <end position="281"/>
    </location>
</feature>
<dbReference type="InterPro" id="IPR000515">
    <property type="entry name" value="MetI-like"/>
</dbReference>
<dbReference type="PANTHER" id="PTHR43759:SF1">
    <property type="entry name" value="GLUCOSE IMPORT SYSTEM PERMEASE PROTEIN GLCT"/>
    <property type="match status" value="1"/>
</dbReference>
<dbReference type="CDD" id="cd06261">
    <property type="entry name" value="TM_PBP2"/>
    <property type="match status" value="1"/>
</dbReference>
<dbReference type="InterPro" id="IPR035906">
    <property type="entry name" value="MetI-like_sf"/>
</dbReference>
<feature type="transmembrane region" description="Helical" evidence="5">
    <location>
        <begin position="200"/>
        <end position="228"/>
    </location>
</feature>
<feature type="transmembrane region" description="Helical" evidence="5">
    <location>
        <begin position="65"/>
        <end position="91"/>
    </location>
</feature>
<evidence type="ECO:0000313" key="8">
    <source>
        <dbReference type="Proteomes" id="UP001314796"/>
    </source>
</evidence>